<accession>A0AAE0KKC3</accession>
<feature type="region of interest" description="Disordered" evidence="1">
    <location>
        <begin position="72"/>
        <end position="132"/>
    </location>
</feature>
<evidence type="ECO:0000313" key="3">
    <source>
        <dbReference type="Proteomes" id="UP001285441"/>
    </source>
</evidence>
<evidence type="ECO:0000256" key="1">
    <source>
        <dbReference type="SAM" id="MobiDB-lite"/>
    </source>
</evidence>
<dbReference type="EMBL" id="JAULSW010000006">
    <property type="protein sequence ID" value="KAK3377465.1"/>
    <property type="molecule type" value="Genomic_DNA"/>
</dbReference>
<dbReference type="Proteomes" id="UP001285441">
    <property type="component" value="Unassembled WGS sequence"/>
</dbReference>
<sequence>MDDNAPSTLRNHLFVAGFQYSHNHSSVRSCKMEQQQSTAAGASTIATTTTTTANNRACSRVPARLQSLPAMQAAKNQMRQPQPRRRPTMRASVSRSHRDLSAISSTSTTSSNVSNSTPTPPASRLGHATPVQLPLPPASTPGWYALPPHAEVIQGCQSLTTSFFQLGFLPKLLFFKSLRPNSPQSTSTSKLFLFFSILSVSAPFTPSLVSRYGSGSNATLFFLGHTSTFVPQQMFSSTLESI</sequence>
<evidence type="ECO:0000313" key="2">
    <source>
        <dbReference type="EMBL" id="KAK3377465.1"/>
    </source>
</evidence>
<name>A0AAE0KKC3_9PEZI</name>
<keyword evidence="3" id="KW-1185">Reference proteome</keyword>
<organism evidence="2 3">
    <name type="scientific">Podospora didyma</name>
    <dbReference type="NCBI Taxonomy" id="330526"/>
    <lineage>
        <taxon>Eukaryota</taxon>
        <taxon>Fungi</taxon>
        <taxon>Dikarya</taxon>
        <taxon>Ascomycota</taxon>
        <taxon>Pezizomycotina</taxon>
        <taxon>Sordariomycetes</taxon>
        <taxon>Sordariomycetidae</taxon>
        <taxon>Sordariales</taxon>
        <taxon>Podosporaceae</taxon>
        <taxon>Podospora</taxon>
    </lineage>
</organism>
<gene>
    <name evidence="2" type="ORF">B0H63DRAFT_524752</name>
</gene>
<reference evidence="2" key="1">
    <citation type="journal article" date="2023" name="Mol. Phylogenet. Evol.">
        <title>Genome-scale phylogeny and comparative genomics of the fungal order Sordariales.</title>
        <authorList>
            <person name="Hensen N."/>
            <person name="Bonometti L."/>
            <person name="Westerberg I."/>
            <person name="Brannstrom I.O."/>
            <person name="Guillou S."/>
            <person name="Cros-Aarteil S."/>
            <person name="Calhoun S."/>
            <person name="Haridas S."/>
            <person name="Kuo A."/>
            <person name="Mondo S."/>
            <person name="Pangilinan J."/>
            <person name="Riley R."/>
            <person name="LaButti K."/>
            <person name="Andreopoulos B."/>
            <person name="Lipzen A."/>
            <person name="Chen C."/>
            <person name="Yan M."/>
            <person name="Daum C."/>
            <person name="Ng V."/>
            <person name="Clum A."/>
            <person name="Steindorff A."/>
            <person name="Ohm R.A."/>
            <person name="Martin F."/>
            <person name="Silar P."/>
            <person name="Natvig D.O."/>
            <person name="Lalanne C."/>
            <person name="Gautier V."/>
            <person name="Ament-Velasquez S.L."/>
            <person name="Kruys A."/>
            <person name="Hutchinson M.I."/>
            <person name="Powell A.J."/>
            <person name="Barry K."/>
            <person name="Miller A.N."/>
            <person name="Grigoriev I.V."/>
            <person name="Debuchy R."/>
            <person name="Gladieux P."/>
            <person name="Hiltunen Thoren M."/>
            <person name="Johannesson H."/>
        </authorList>
    </citation>
    <scope>NUCLEOTIDE SEQUENCE</scope>
    <source>
        <strain evidence="2">CBS 232.78</strain>
    </source>
</reference>
<comment type="caution">
    <text evidence="2">The sequence shown here is derived from an EMBL/GenBank/DDBJ whole genome shotgun (WGS) entry which is preliminary data.</text>
</comment>
<proteinExistence type="predicted"/>
<dbReference type="AlphaFoldDB" id="A0AAE0KKC3"/>
<protein>
    <submittedName>
        <fullName evidence="2">Uncharacterized protein</fullName>
    </submittedName>
</protein>
<reference evidence="2" key="2">
    <citation type="submission" date="2023-06" db="EMBL/GenBank/DDBJ databases">
        <authorList>
            <consortium name="Lawrence Berkeley National Laboratory"/>
            <person name="Haridas S."/>
            <person name="Hensen N."/>
            <person name="Bonometti L."/>
            <person name="Westerberg I."/>
            <person name="Brannstrom I.O."/>
            <person name="Guillou S."/>
            <person name="Cros-Aarteil S."/>
            <person name="Calhoun S."/>
            <person name="Kuo A."/>
            <person name="Mondo S."/>
            <person name="Pangilinan J."/>
            <person name="Riley R."/>
            <person name="LaButti K."/>
            <person name="Andreopoulos B."/>
            <person name="Lipzen A."/>
            <person name="Chen C."/>
            <person name="Yanf M."/>
            <person name="Daum C."/>
            <person name="Ng V."/>
            <person name="Clum A."/>
            <person name="Steindorff A."/>
            <person name="Ohm R."/>
            <person name="Martin F."/>
            <person name="Silar P."/>
            <person name="Natvig D."/>
            <person name="Lalanne C."/>
            <person name="Gautier V."/>
            <person name="Ament-velasquez S.L."/>
            <person name="Kruys A."/>
            <person name="Hutchinson M.I."/>
            <person name="Powell A.J."/>
            <person name="Barry K."/>
            <person name="Miller A.N."/>
            <person name="Grigoriev I.V."/>
            <person name="Debuchy R."/>
            <person name="Gladieux P."/>
            <person name="Thoren M.H."/>
            <person name="Johannesson H."/>
        </authorList>
    </citation>
    <scope>NUCLEOTIDE SEQUENCE</scope>
    <source>
        <strain evidence="2">CBS 232.78</strain>
    </source>
</reference>
<feature type="compositionally biased region" description="Low complexity" evidence="1">
    <location>
        <begin position="101"/>
        <end position="117"/>
    </location>
</feature>